<protein>
    <submittedName>
        <fullName evidence="1">Uncharacterized protein</fullName>
    </submittedName>
</protein>
<evidence type="ECO:0000313" key="2">
    <source>
        <dbReference type="Proteomes" id="UP000821845"/>
    </source>
</evidence>
<evidence type="ECO:0000313" key="1">
    <source>
        <dbReference type="EMBL" id="KAH6930656.1"/>
    </source>
</evidence>
<accession>A0ACB7S9C7</accession>
<dbReference type="Proteomes" id="UP000821845">
    <property type="component" value="Chromosome 5"/>
</dbReference>
<keyword evidence="2" id="KW-1185">Reference proteome</keyword>
<organism evidence="1 2">
    <name type="scientific">Hyalomma asiaticum</name>
    <name type="common">Tick</name>
    <dbReference type="NCBI Taxonomy" id="266040"/>
    <lineage>
        <taxon>Eukaryota</taxon>
        <taxon>Metazoa</taxon>
        <taxon>Ecdysozoa</taxon>
        <taxon>Arthropoda</taxon>
        <taxon>Chelicerata</taxon>
        <taxon>Arachnida</taxon>
        <taxon>Acari</taxon>
        <taxon>Parasitiformes</taxon>
        <taxon>Ixodida</taxon>
        <taxon>Ixodoidea</taxon>
        <taxon>Ixodidae</taxon>
        <taxon>Hyalomminae</taxon>
        <taxon>Hyalomma</taxon>
    </lineage>
</organism>
<reference evidence="1" key="1">
    <citation type="submission" date="2020-05" db="EMBL/GenBank/DDBJ databases">
        <title>Large-scale comparative analyses of tick genomes elucidate their genetic diversity and vector capacities.</title>
        <authorList>
            <person name="Jia N."/>
            <person name="Wang J."/>
            <person name="Shi W."/>
            <person name="Du L."/>
            <person name="Sun Y."/>
            <person name="Zhan W."/>
            <person name="Jiang J."/>
            <person name="Wang Q."/>
            <person name="Zhang B."/>
            <person name="Ji P."/>
            <person name="Sakyi L.B."/>
            <person name="Cui X."/>
            <person name="Yuan T."/>
            <person name="Jiang B."/>
            <person name="Yang W."/>
            <person name="Lam T.T.-Y."/>
            <person name="Chang Q."/>
            <person name="Ding S."/>
            <person name="Wang X."/>
            <person name="Zhu J."/>
            <person name="Ruan X."/>
            <person name="Zhao L."/>
            <person name="Wei J."/>
            <person name="Que T."/>
            <person name="Du C."/>
            <person name="Cheng J."/>
            <person name="Dai P."/>
            <person name="Han X."/>
            <person name="Huang E."/>
            <person name="Gao Y."/>
            <person name="Liu J."/>
            <person name="Shao H."/>
            <person name="Ye R."/>
            <person name="Li L."/>
            <person name="Wei W."/>
            <person name="Wang X."/>
            <person name="Wang C."/>
            <person name="Yang T."/>
            <person name="Huo Q."/>
            <person name="Li W."/>
            <person name="Guo W."/>
            <person name="Chen H."/>
            <person name="Zhou L."/>
            <person name="Ni X."/>
            <person name="Tian J."/>
            <person name="Zhou Y."/>
            <person name="Sheng Y."/>
            <person name="Liu T."/>
            <person name="Pan Y."/>
            <person name="Xia L."/>
            <person name="Li J."/>
            <person name="Zhao F."/>
            <person name="Cao W."/>
        </authorList>
    </citation>
    <scope>NUCLEOTIDE SEQUENCE</scope>
    <source>
        <strain evidence="1">Hyas-2018</strain>
    </source>
</reference>
<gene>
    <name evidence="1" type="ORF">HPB50_016265</name>
</gene>
<sequence>METGDMHRLDNEQGPSTNLLDLPSEIIEKILRHTNFATISNTRMVCHHLNNAASGLLNSEFVRLRCFHATTLPSHQGTDAATRVGAAQAPTVTRVRHH</sequence>
<name>A0ACB7S9C7_HYAAI</name>
<comment type="caution">
    <text evidence="1">The sequence shown here is derived from an EMBL/GenBank/DDBJ whole genome shotgun (WGS) entry which is preliminary data.</text>
</comment>
<proteinExistence type="predicted"/>
<dbReference type="EMBL" id="CM023485">
    <property type="protein sequence ID" value="KAH6930656.1"/>
    <property type="molecule type" value="Genomic_DNA"/>
</dbReference>